<evidence type="ECO:0000256" key="10">
    <source>
        <dbReference type="ARBA" id="ARBA00023136"/>
    </source>
</evidence>
<dbReference type="GO" id="GO:0005506">
    <property type="term" value="F:iron ion binding"/>
    <property type="evidence" value="ECO:0007669"/>
    <property type="project" value="InterPro"/>
</dbReference>
<dbReference type="PROSITE" id="PS51007">
    <property type="entry name" value="CYTC"/>
    <property type="match status" value="3"/>
</dbReference>
<feature type="domain" description="Cytochrome c" evidence="14">
    <location>
        <begin position="176"/>
        <end position="285"/>
    </location>
</feature>
<keyword evidence="3" id="KW-1003">Cell membrane</keyword>
<dbReference type="InterPro" id="IPR009056">
    <property type="entry name" value="Cyt_c-like_dom"/>
</dbReference>
<feature type="binding site" description="covalent" evidence="11">
    <location>
        <position position="194"/>
    </location>
    <ligand>
        <name>heme c</name>
        <dbReference type="ChEBI" id="CHEBI:61717"/>
        <label>2</label>
    </ligand>
</feature>
<dbReference type="Pfam" id="PF00034">
    <property type="entry name" value="Cytochrom_C"/>
    <property type="match status" value="1"/>
</dbReference>
<dbReference type="GO" id="GO:0016614">
    <property type="term" value="F:oxidoreductase activity, acting on CH-OH group of donors"/>
    <property type="evidence" value="ECO:0007669"/>
    <property type="project" value="InterPro"/>
</dbReference>
<feature type="domain" description="Cytochrome c" evidence="14">
    <location>
        <begin position="319"/>
        <end position="407"/>
    </location>
</feature>
<dbReference type="Gene3D" id="1.10.760.10">
    <property type="entry name" value="Cytochrome c-like domain"/>
    <property type="match status" value="3"/>
</dbReference>
<name>A0A127PX33_9BURK</name>
<evidence type="ECO:0000256" key="3">
    <source>
        <dbReference type="ARBA" id="ARBA00022475"/>
    </source>
</evidence>
<feature type="transmembrane region" description="Helical" evidence="13">
    <location>
        <begin position="432"/>
        <end position="455"/>
    </location>
</feature>
<dbReference type="GO" id="GO:0020037">
    <property type="term" value="F:heme binding"/>
    <property type="evidence" value="ECO:0007669"/>
    <property type="project" value="InterPro"/>
</dbReference>
<feature type="binding site" description="axial binding residue" evidence="12">
    <location>
        <position position="195"/>
    </location>
    <ligand>
        <name>heme c</name>
        <dbReference type="ChEBI" id="CHEBI:61717"/>
        <label>2</label>
    </ligand>
    <ligandPart>
        <name>Fe</name>
        <dbReference type="ChEBI" id="CHEBI:18248"/>
    </ligandPart>
</feature>
<keyword evidence="16" id="KW-1185">Reference proteome</keyword>
<keyword evidence="2" id="KW-0813">Transport</keyword>
<dbReference type="PRINTS" id="PR00605">
    <property type="entry name" value="CYTCHROMECIC"/>
</dbReference>
<feature type="binding site" description="covalent" evidence="11">
    <location>
        <position position="191"/>
    </location>
    <ligand>
        <name>heme c</name>
        <dbReference type="ChEBI" id="CHEBI:61717"/>
        <label>2</label>
    </ligand>
</feature>
<dbReference type="SUPFAM" id="SSF46626">
    <property type="entry name" value="Cytochrome c"/>
    <property type="match status" value="3"/>
</dbReference>
<evidence type="ECO:0000256" key="5">
    <source>
        <dbReference type="ARBA" id="ARBA00022723"/>
    </source>
</evidence>
<dbReference type="PIRSF" id="PIRSF000018">
    <property type="entry name" value="Mb_ADH_cyt_c"/>
    <property type="match status" value="1"/>
</dbReference>
<dbReference type="AlphaFoldDB" id="A0A127PX33"/>
<evidence type="ECO:0000256" key="13">
    <source>
        <dbReference type="SAM" id="Phobius"/>
    </source>
</evidence>
<keyword evidence="8" id="KW-0249">Electron transport</keyword>
<organism evidence="15 16">
    <name type="scientific">Collimonas arenae</name>
    <dbReference type="NCBI Taxonomy" id="279058"/>
    <lineage>
        <taxon>Bacteria</taxon>
        <taxon>Pseudomonadati</taxon>
        <taxon>Pseudomonadota</taxon>
        <taxon>Betaproteobacteria</taxon>
        <taxon>Burkholderiales</taxon>
        <taxon>Oxalobacteraceae</taxon>
        <taxon>Collimonas</taxon>
    </lineage>
</organism>
<dbReference type="PANTHER" id="PTHR35008:SF8">
    <property type="entry name" value="ALCOHOL DEHYDROGENASE CYTOCHROME C SUBUNIT"/>
    <property type="match status" value="1"/>
</dbReference>
<evidence type="ECO:0000313" key="15">
    <source>
        <dbReference type="EMBL" id="AMP12266.1"/>
    </source>
</evidence>
<keyword evidence="4 11" id="KW-0349">Heme</keyword>
<evidence type="ECO:0000256" key="6">
    <source>
        <dbReference type="ARBA" id="ARBA00022729"/>
    </source>
</evidence>
<evidence type="ECO:0000256" key="12">
    <source>
        <dbReference type="PIRSR" id="PIRSR000018-51"/>
    </source>
</evidence>
<keyword evidence="6" id="KW-0732">Signal</keyword>
<dbReference type="GO" id="GO:0005886">
    <property type="term" value="C:plasma membrane"/>
    <property type="evidence" value="ECO:0007669"/>
    <property type="project" value="UniProtKB-SubCell"/>
</dbReference>
<feature type="binding site" description="covalent" evidence="11">
    <location>
        <position position="332"/>
    </location>
    <ligand>
        <name>heme c</name>
        <dbReference type="ChEBI" id="CHEBI:61717"/>
        <label>3</label>
    </ligand>
</feature>
<evidence type="ECO:0000256" key="9">
    <source>
        <dbReference type="ARBA" id="ARBA00023004"/>
    </source>
</evidence>
<feature type="binding site" description="covalent" evidence="11">
    <location>
        <position position="335"/>
    </location>
    <ligand>
        <name>heme c</name>
        <dbReference type="ChEBI" id="CHEBI:61717"/>
        <label>3</label>
    </ligand>
</feature>
<gene>
    <name evidence="15" type="ORF">CAter282_4611</name>
</gene>
<dbReference type="EMBL" id="CP013235">
    <property type="protein sequence ID" value="AMP12266.1"/>
    <property type="molecule type" value="Genomic_DNA"/>
</dbReference>
<evidence type="ECO:0000256" key="11">
    <source>
        <dbReference type="PIRSR" id="PIRSR000018-50"/>
    </source>
</evidence>
<evidence type="ECO:0000256" key="2">
    <source>
        <dbReference type="ARBA" id="ARBA00022448"/>
    </source>
</evidence>
<dbReference type="Pfam" id="PF13442">
    <property type="entry name" value="Cytochrome_CBB3"/>
    <property type="match status" value="1"/>
</dbReference>
<keyword evidence="9 12" id="KW-0408">Iron</keyword>
<keyword evidence="7" id="KW-0677">Repeat</keyword>
<keyword evidence="10 13" id="KW-0472">Membrane</keyword>
<feature type="binding site" description="covalent" evidence="11">
    <location>
        <position position="48"/>
    </location>
    <ligand>
        <name>heme c</name>
        <dbReference type="ChEBI" id="CHEBI:61717"/>
        <label>1</label>
    </ligand>
</feature>
<feature type="binding site" description="axial binding residue" evidence="12">
    <location>
        <position position="49"/>
    </location>
    <ligand>
        <name>heme c</name>
        <dbReference type="ChEBI" id="CHEBI:61717"/>
        <label>1</label>
    </ligand>
    <ligandPart>
        <name>Fe</name>
        <dbReference type="ChEBI" id="CHEBI:18248"/>
    </ligandPart>
</feature>
<evidence type="ECO:0000259" key="14">
    <source>
        <dbReference type="PROSITE" id="PS51007"/>
    </source>
</evidence>
<dbReference type="InterPro" id="IPR036909">
    <property type="entry name" value="Cyt_c-like_dom_sf"/>
</dbReference>
<feature type="domain" description="Cytochrome c" evidence="14">
    <location>
        <begin position="31"/>
        <end position="134"/>
    </location>
</feature>
<reference evidence="15 16" key="1">
    <citation type="submission" date="2015-11" db="EMBL/GenBank/DDBJ databases">
        <title>Exploring the genomic traits of fungus-feeding bacterial genus Collimonas.</title>
        <authorList>
            <person name="Song C."/>
            <person name="Schmidt R."/>
            <person name="de Jager V."/>
            <person name="Krzyzanowska D."/>
            <person name="Jongedijk E."/>
            <person name="Cankar K."/>
            <person name="Beekwilder J."/>
            <person name="van Veen A."/>
            <person name="de Boer W."/>
            <person name="van Veen J.A."/>
            <person name="Garbeva P."/>
        </authorList>
    </citation>
    <scope>NUCLEOTIDE SEQUENCE [LARGE SCALE GENOMIC DNA]</scope>
    <source>
        <strain evidence="15 16">Ter282</strain>
    </source>
</reference>
<dbReference type="GO" id="GO:0009055">
    <property type="term" value="F:electron transfer activity"/>
    <property type="evidence" value="ECO:0007669"/>
    <property type="project" value="InterPro"/>
</dbReference>
<comment type="cofactor">
    <cofactor evidence="11">
        <name>heme c</name>
        <dbReference type="ChEBI" id="CHEBI:61717"/>
    </cofactor>
    <text evidence="11">Binds 3 heme c groups covalently per subunit.</text>
</comment>
<proteinExistence type="predicted"/>
<comment type="subcellular location">
    <subcellularLocation>
        <location evidence="1">Cell membrane</location>
    </subcellularLocation>
</comment>
<keyword evidence="5 12" id="KW-0479">Metal-binding</keyword>
<evidence type="ECO:0000256" key="8">
    <source>
        <dbReference type="ARBA" id="ARBA00022982"/>
    </source>
</evidence>
<keyword evidence="13" id="KW-0812">Transmembrane</keyword>
<dbReference type="InterPro" id="IPR008168">
    <property type="entry name" value="Cyt_C_IC"/>
</dbReference>
<dbReference type="Proteomes" id="UP000071778">
    <property type="component" value="Chromosome"/>
</dbReference>
<keyword evidence="13" id="KW-1133">Transmembrane helix</keyword>
<dbReference type="InterPro" id="IPR014353">
    <property type="entry name" value="Membr-bd_ADH_cyt_c"/>
</dbReference>
<feature type="binding site" description="covalent" evidence="11">
    <location>
        <position position="45"/>
    </location>
    <ligand>
        <name>heme c</name>
        <dbReference type="ChEBI" id="CHEBI:61717"/>
        <label>1</label>
    </ligand>
</feature>
<evidence type="ECO:0000313" key="16">
    <source>
        <dbReference type="Proteomes" id="UP000071778"/>
    </source>
</evidence>
<dbReference type="InterPro" id="IPR051459">
    <property type="entry name" value="Cytochrome_c-type_DH"/>
</dbReference>
<dbReference type="PANTHER" id="PTHR35008">
    <property type="entry name" value="BLL4482 PROTEIN-RELATED"/>
    <property type="match status" value="1"/>
</dbReference>
<protein>
    <submittedName>
        <fullName evidence="15">Cytochrome c family protein</fullName>
    </submittedName>
</protein>
<feature type="binding site" description="axial binding residue" evidence="12">
    <location>
        <position position="336"/>
    </location>
    <ligand>
        <name>heme c</name>
        <dbReference type="ChEBI" id="CHEBI:61717"/>
        <label>3</label>
    </ligand>
    <ligandPart>
        <name>Fe</name>
        <dbReference type="ChEBI" id="CHEBI:18248"/>
    </ligandPart>
</feature>
<sequence>MALVAGVVHGAYAADVVNAANPPPGPGPNADQIKRGEYLAKAADCIACHTVDPAKPFAGGYPLATPFGTIYGPNITSDKETGIGNWSDEDFVRALHEGIDDEGKHLYPAFPYASFTKLSRDDVLAIKAYLFSLPPIQQKTPENKLPFPLNQRWVLAGWNLFNFKPGELKPDTAKSPEWNRGMYLVEGLAHCQECHTPRNVTMGVDGKRAFGGAQLGGWTAFNITPDPVSGVGGWKDEELIQYLKTGLVPGKASAAGGMAEAVEHSLQYLNDDDLKAIVTYLRSVPAINDAADKKPRYAWGQPSDDDADLRGVATVSVSNNASGGVELFSGNCASCHSASGSGVVGGYYPSLFSNSVVGARDPGNLLMVILNGVQRRGKNDEAFMPGFADHLNDAQIATLANYILKQYGHADAPAITPELVKTQRQGGPASPLLTLLPVGLAAAALIVVFILFLLFGRRRRKPSP</sequence>
<evidence type="ECO:0000256" key="1">
    <source>
        <dbReference type="ARBA" id="ARBA00004236"/>
    </source>
</evidence>
<accession>A0A127PX33</accession>
<evidence type="ECO:0000256" key="7">
    <source>
        <dbReference type="ARBA" id="ARBA00022737"/>
    </source>
</evidence>
<evidence type="ECO:0000256" key="4">
    <source>
        <dbReference type="ARBA" id="ARBA00022617"/>
    </source>
</evidence>
<dbReference type="PATRIC" id="fig|279058.17.peg.4967"/>